<gene>
    <name evidence="2" type="ORF">SAMN04488568_102131</name>
</gene>
<organism evidence="2 3">
    <name type="scientific">Maricaulis salignorans</name>
    <dbReference type="NCBI Taxonomy" id="144026"/>
    <lineage>
        <taxon>Bacteria</taxon>
        <taxon>Pseudomonadati</taxon>
        <taxon>Pseudomonadota</taxon>
        <taxon>Alphaproteobacteria</taxon>
        <taxon>Maricaulales</taxon>
        <taxon>Maricaulaceae</taxon>
        <taxon>Maricaulis</taxon>
    </lineage>
</organism>
<evidence type="ECO:0000256" key="1">
    <source>
        <dbReference type="SAM" id="SignalP"/>
    </source>
</evidence>
<sequence>MFVTNIISLMALALVSDAADAPSRQTMTREIVRSCVAQVGTQLQDPVPSCACTAGWLSAQLDYRDFYVVGRIYRFASDPAGMETEVARLVRDGGYAAADILRVARFLQDSEAEMSAACGFLERQ</sequence>
<evidence type="ECO:0000313" key="3">
    <source>
        <dbReference type="Proteomes" id="UP000199759"/>
    </source>
</evidence>
<dbReference type="Proteomes" id="UP000199759">
    <property type="component" value="Unassembled WGS sequence"/>
</dbReference>
<reference evidence="2 3" key="1">
    <citation type="submission" date="2016-10" db="EMBL/GenBank/DDBJ databases">
        <authorList>
            <person name="de Groot N.N."/>
        </authorList>
    </citation>
    <scope>NUCLEOTIDE SEQUENCE [LARGE SCALE GENOMIC DNA]</scope>
    <source>
        <strain evidence="2 3">DSM 16077</strain>
    </source>
</reference>
<accession>A0A1G9MWA2</accession>
<protein>
    <recommendedName>
        <fullName evidence="4">Rap1a immunity protein domain-containing protein</fullName>
    </recommendedName>
</protein>
<proteinExistence type="predicted"/>
<keyword evidence="1" id="KW-0732">Signal</keyword>
<evidence type="ECO:0000313" key="2">
    <source>
        <dbReference type="EMBL" id="SDL78403.1"/>
    </source>
</evidence>
<dbReference type="RefSeq" id="WP_091766224.1">
    <property type="nucleotide sequence ID" value="NZ_FNHG01000002.1"/>
</dbReference>
<name>A0A1G9MWA2_9PROT</name>
<dbReference type="AlphaFoldDB" id="A0A1G9MWA2"/>
<evidence type="ECO:0008006" key="4">
    <source>
        <dbReference type="Google" id="ProtNLM"/>
    </source>
</evidence>
<feature type="signal peptide" evidence="1">
    <location>
        <begin position="1"/>
        <end position="18"/>
    </location>
</feature>
<feature type="chain" id="PRO_5011661326" description="Rap1a immunity protein domain-containing protein" evidence="1">
    <location>
        <begin position="19"/>
        <end position="124"/>
    </location>
</feature>
<dbReference type="EMBL" id="FNHG01000002">
    <property type="protein sequence ID" value="SDL78403.1"/>
    <property type="molecule type" value="Genomic_DNA"/>
</dbReference>
<keyword evidence="3" id="KW-1185">Reference proteome</keyword>